<dbReference type="Pfam" id="PF01145">
    <property type="entry name" value="Band_7"/>
    <property type="match status" value="1"/>
</dbReference>
<evidence type="ECO:0000256" key="2">
    <source>
        <dbReference type="ARBA" id="ARBA00009658"/>
    </source>
</evidence>
<dbReference type="SMART" id="SM00244">
    <property type="entry name" value="PHB"/>
    <property type="match status" value="1"/>
</dbReference>
<proteinExistence type="inferred from homology"/>
<dbReference type="SMART" id="SM00547">
    <property type="entry name" value="ZnF_RBZ"/>
    <property type="match status" value="1"/>
</dbReference>
<keyword evidence="4 9" id="KW-0863">Zinc-finger</keyword>
<dbReference type="SUPFAM" id="SSF117892">
    <property type="entry name" value="Band 7/SPFH domain"/>
    <property type="match status" value="1"/>
</dbReference>
<keyword evidence="3" id="KW-0479">Metal-binding</keyword>
<comment type="similarity">
    <text evidence="2">Belongs to the prohibitin family.</text>
</comment>
<evidence type="ECO:0000256" key="5">
    <source>
        <dbReference type="ARBA" id="ARBA00022792"/>
    </source>
</evidence>
<keyword evidence="5" id="KW-0999">Mitochondrion inner membrane</keyword>
<evidence type="ECO:0000256" key="9">
    <source>
        <dbReference type="PROSITE-ProRule" id="PRU00322"/>
    </source>
</evidence>
<sequence length="412" mass="44715">MSEWACPNCTLLNPPDAVECQACGNRRPANPGRVLGGGPDADEPIEETTILLPSSRSSSSEGTRSRRRSPSSDRVPLADMRDMSMDEEDGRGGRRRSPRGARFSLPDFSTIMEMAGPIMPAAVIILLILAWVSVVTVPAGHVGVVDLFGHVYDKPLTPGLHFINPFAQVHPVSSRVEIITVEEDVPTKEGLAVHLQAAALYRLEPSMAVQMYKTVGMSALDSIVAANFHAVVREITSGHEAKDLYTSKTRLAMTSDLRGALAESLKDRGGVVEDTPLKKLELPTALQHSIEDKLLAEQLSEQMQFVLQKERQEAERKRIQASGISKFQDIVSGGISSGLLRWKGIEATEMLAQSPNPKTVVIGASDGMPIILGAEEYPTDQPPPKHAPQALPMGNSQFHVSPDGQVHKPRHK</sequence>
<feature type="region of interest" description="Disordered" evidence="10">
    <location>
        <begin position="27"/>
        <end position="102"/>
    </location>
</feature>
<dbReference type="PANTHER" id="PTHR23222">
    <property type="entry name" value="PROHIBITIN"/>
    <property type="match status" value="1"/>
</dbReference>
<dbReference type="InterPro" id="IPR036013">
    <property type="entry name" value="Band_7/SPFH_dom_sf"/>
</dbReference>
<evidence type="ECO:0000256" key="6">
    <source>
        <dbReference type="ARBA" id="ARBA00022833"/>
    </source>
</evidence>
<feature type="domain" description="RanBP2-type" evidence="12">
    <location>
        <begin position="1"/>
        <end position="29"/>
    </location>
</feature>
<dbReference type="GO" id="GO:0007005">
    <property type="term" value="P:mitochondrion organization"/>
    <property type="evidence" value="ECO:0007669"/>
    <property type="project" value="TreeGrafter"/>
</dbReference>
<name>A0A7S1J4I3_9EUGL</name>
<evidence type="ECO:0000256" key="8">
    <source>
        <dbReference type="ARBA" id="ARBA00023136"/>
    </source>
</evidence>
<comment type="subcellular location">
    <subcellularLocation>
        <location evidence="1">Mitochondrion inner membrane</location>
    </subcellularLocation>
</comment>
<evidence type="ECO:0000256" key="11">
    <source>
        <dbReference type="SAM" id="Phobius"/>
    </source>
</evidence>
<dbReference type="InterPro" id="IPR001876">
    <property type="entry name" value="Znf_RanBP2"/>
</dbReference>
<dbReference type="CDD" id="cd03401">
    <property type="entry name" value="SPFH_prohibitin"/>
    <property type="match status" value="1"/>
</dbReference>
<dbReference type="PANTHER" id="PTHR23222:SF1">
    <property type="entry name" value="PROHIBITIN-2"/>
    <property type="match status" value="1"/>
</dbReference>
<keyword evidence="8 11" id="KW-0472">Membrane</keyword>
<evidence type="ECO:0000256" key="4">
    <source>
        <dbReference type="ARBA" id="ARBA00022771"/>
    </source>
</evidence>
<dbReference type="GO" id="GO:0008270">
    <property type="term" value="F:zinc ion binding"/>
    <property type="evidence" value="ECO:0007669"/>
    <property type="project" value="UniProtKB-KW"/>
</dbReference>
<dbReference type="PROSITE" id="PS50199">
    <property type="entry name" value="ZF_RANBP2_2"/>
    <property type="match status" value="1"/>
</dbReference>
<evidence type="ECO:0000256" key="10">
    <source>
        <dbReference type="SAM" id="MobiDB-lite"/>
    </source>
</evidence>
<evidence type="ECO:0000256" key="7">
    <source>
        <dbReference type="ARBA" id="ARBA00023128"/>
    </source>
</evidence>
<dbReference type="InterPro" id="IPR001107">
    <property type="entry name" value="Band_7"/>
</dbReference>
<keyword evidence="7" id="KW-0496">Mitochondrion</keyword>
<dbReference type="InterPro" id="IPR000163">
    <property type="entry name" value="Prohibitin"/>
</dbReference>
<keyword evidence="11" id="KW-0812">Transmembrane</keyword>
<dbReference type="GO" id="GO:0005743">
    <property type="term" value="C:mitochondrial inner membrane"/>
    <property type="evidence" value="ECO:0007669"/>
    <property type="project" value="UniProtKB-SubCell"/>
</dbReference>
<protein>
    <recommendedName>
        <fullName evidence="12">RanBP2-type domain-containing protein</fullName>
    </recommendedName>
</protein>
<accession>A0A7S1J4I3</accession>
<evidence type="ECO:0000259" key="12">
    <source>
        <dbReference type="PROSITE" id="PS50199"/>
    </source>
</evidence>
<evidence type="ECO:0000256" key="3">
    <source>
        <dbReference type="ARBA" id="ARBA00022723"/>
    </source>
</evidence>
<dbReference type="Gene3D" id="2.30.30.380">
    <property type="entry name" value="Zn-finger domain of Sec23/24"/>
    <property type="match status" value="1"/>
</dbReference>
<feature type="transmembrane region" description="Helical" evidence="11">
    <location>
        <begin position="118"/>
        <end position="137"/>
    </location>
</feature>
<dbReference type="EMBL" id="HBGA01116790">
    <property type="protein sequence ID" value="CAD9032329.1"/>
    <property type="molecule type" value="Transcribed_RNA"/>
</dbReference>
<organism evidence="13">
    <name type="scientific">Eutreptiella gymnastica</name>
    <dbReference type="NCBI Taxonomy" id="73025"/>
    <lineage>
        <taxon>Eukaryota</taxon>
        <taxon>Discoba</taxon>
        <taxon>Euglenozoa</taxon>
        <taxon>Euglenida</taxon>
        <taxon>Spirocuta</taxon>
        <taxon>Euglenophyceae</taxon>
        <taxon>Eutreptiales</taxon>
        <taxon>Eutreptiaceae</taxon>
        <taxon>Eutreptiella</taxon>
    </lineage>
</organism>
<gene>
    <name evidence="13" type="ORF">EGYM00392_LOCUS43473</name>
</gene>
<keyword evidence="11" id="KW-1133">Transmembrane helix</keyword>
<feature type="region of interest" description="Disordered" evidence="10">
    <location>
        <begin position="374"/>
        <end position="412"/>
    </location>
</feature>
<evidence type="ECO:0000313" key="13">
    <source>
        <dbReference type="EMBL" id="CAD9032329.1"/>
    </source>
</evidence>
<keyword evidence="6" id="KW-0862">Zinc</keyword>
<dbReference type="Gene3D" id="3.30.479.30">
    <property type="entry name" value="Band 7 domain"/>
    <property type="match status" value="1"/>
</dbReference>
<reference evidence="13" key="1">
    <citation type="submission" date="2021-01" db="EMBL/GenBank/DDBJ databases">
        <authorList>
            <person name="Corre E."/>
            <person name="Pelletier E."/>
            <person name="Niang G."/>
            <person name="Scheremetjew M."/>
            <person name="Finn R."/>
            <person name="Kale V."/>
            <person name="Holt S."/>
            <person name="Cochrane G."/>
            <person name="Meng A."/>
            <person name="Brown T."/>
            <person name="Cohen L."/>
        </authorList>
    </citation>
    <scope>NUCLEOTIDE SEQUENCE</scope>
    <source>
        <strain evidence="13">NIES-381</strain>
    </source>
</reference>
<dbReference type="AlphaFoldDB" id="A0A7S1J4I3"/>
<dbReference type="PROSITE" id="PS01358">
    <property type="entry name" value="ZF_RANBP2_1"/>
    <property type="match status" value="1"/>
</dbReference>
<evidence type="ECO:0000256" key="1">
    <source>
        <dbReference type="ARBA" id="ARBA00004273"/>
    </source>
</evidence>